<evidence type="ECO:0000256" key="1">
    <source>
        <dbReference type="ARBA" id="ARBA00006484"/>
    </source>
</evidence>
<keyword evidence="2" id="KW-0521">NADP</keyword>
<dbReference type="PRINTS" id="PR00081">
    <property type="entry name" value="GDHRDH"/>
</dbReference>
<dbReference type="Pfam" id="PF11951">
    <property type="entry name" value="Fungal_trans_2"/>
    <property type="match status" value="1"/>
</dbReference>
<dbReference type="PANTHER" id="PTHR24320:SF272">
    <property type="entry name" value="NAD(P)-BINDING ROSSMANN-FOLD SUPERFAMILY PROTEIN"/>
    <property type="match status" value="1"/>
</dbReference>
<dbReference type="EMBL" id="DF933813">
    <property type="protein sequence ID" value="GAM35815.1"/>
    <property type="molecule type" value="Genomic_DNA"/>
</dbReference>
<dbReference type="GO" id="GO:0016491">
    <property type="term" value="F:oxidoreductase activity"/>
    <property type="evidence" value="ECO:0007669"/>
    <property type="project" value="UniProtKB-KW"/>
</dbReference>
<comment type="similarity">
    <text evidence="1">Belongs to the short-chain dehydrogenases/reductases (SDR) family.</text>
</comment>
<dbReference type="InterPro" id="IPR021858">
    <property type="entry name" value="Fun_TF"/>
</dbReference>
<protein>
    <submittedName>
        <fullName evidence="4">Dehydrogenases</fullName>
    </submittedName>
</protein>
<comment type="caution">
    <text evidence="4">The sequence shown here is derived from an EMBL/GenBank/DDBJ whole genome shotgun (WGS) entry which is preliminary data.</text>
</comment>
<sequence length="461" mass="50977">MHHFEHFTSDTLLFGKSFWRDQILPLALHHDYLMHAVLTISASHLNYLLPQLAENKRAINIHLSHTLPGFIQGVGAIESSQDSDAVIACGFLLLYYAWSVPFFNETDDSNLNVDSDGLLWFAVGLQEVITAAYEAQSRVSKNGGIFANYAIPQYVQMLSDIRTRTESVGLFITGCSSGIGVETARAMKATGATLFVTARNLDKARLVLGDLLNDGRVHLLKLDLESFDSVRACAAEFQVKSGGKLNILIENAGIRNVPFGKTKDGFELHWGTNHLSHFLLFELLKPALLASSTPEFQSRVVIVSSTAHRNAPMDFSDLNWQKRKYDGLLAYGQSKLANLYTASEIERRYGSQGLHAWSAHPGGIRTGLQKPSLADYAIVWKSGIMATLNYRANVEQGASTSVWAAVSRDLEGKGGKYLEQNQVSKPVQKGFKPIDPGHEEWAYDVEKAKRLYDESLSLVGL</sequence>
<keyword evidence="3" id="KW-0560">Oxidoreductase</keyword>
<evidence type="ECO:0000313" key="5">
    <source>
        <dbReference type="Proteomes" id="UP000053095"/>
    </source>
</evidence>
<accession>A0A6V8H3G9</accession>
<keyword evidence="5" id="KW-1185">Reference proteome</keyword>
<name>A0A6V8H3G9_TALPI</name>
<dbReference type="InterPro" id="IPR036291">
    <property type="entry name" value="NAD(P)-bd_dom_sf"/>
</dbReference>
<reference evidence="5" key="1">
    <citation type="journal article" date="2015" name="Genome Announc.">
        <title>Draft genome sequence of Talaromyces cellulolyticus strain Y-94, a source of lignocellulosic biomass-degrading enzymes.</title>
        <authorList>
            <person name="Fujii T."/>
            <person name="Koike H."/>
            <person name="Sawayama S."/>
            <person name="Yano S."/>
            <person name="Inoue H."/>
        </authorList>
    </citation>
    <scope>NUCLEOTIDE SEQUENCE [LARGE SCALE GENOMIC DNA]</scope>
    <source>
        <strain evidence="5">Y-94</strain>
    </source>
</reference>
<dbReference type="PANTHER" id="PTHR24320">
    <property type="entry name" value="RETINOL DEHYDROGENASE"/>
    <property type="match status" value="1"/>
</dbReference>
<gene>
    <name evidence="4" type="ORF">TCE0_017f04432</name>
</gene>
<dbReference type="Proteomes" id="UP000053095">
    <property type="component" value="Unassembled WGS sequence"/>
</dbReference>
<dbReference type="SUPFAM" id="SSF51735">
    <property type="entry name" value="NAD(P)-binding Rossmann-fold domains"/>
    <property type="match status" value="1"/>
</dbReference>
<dbReference type="InterPro" id="IPR002347">
    <property type="entry name" value="SDR_fam"/>
</dbReference>
<dbReference type="Gene3D" id="3.40.50.720">
    <property type="entry name" value="NAD(P)-binding Rossmann-like Domain"/>
    <property type="match status" value="1"/>
</dbReference>
<organism evidence="4 5">
    <name type="scientific">Talaromyces pinophilus</name>
    <name type="common">Penicillium pinophilum</name>
    <dbReference type="NCBI Taxonomy" id="128442"/>
    <lineage>
        <taxon>Eukaryota</taxon>
        <taxon>Fungi</taxon>
        <taxon>Dikarya</taxon>
        <taxon>Ascomycota</taxon>
        <taxon>Pezizomycotina</taxon>
        <taxon>Eurotiomycetes</taxon>
        <taxon>Eurotiomycetidae</taxon>
        <taxon>Eurotiales</taxon>
        <taxon>Trichocomaceae</taxon>
        <taxon>Talaromyces</taxon>
        <taxon>Talaromyces sect. Talaromyces</taxon>
    </lineage>
</organism>
<proteinExistence type="inferred from homology"/>
<dbReference type="Pfam" id="PF00106">
    <property type="entry name" value="adh_short"/>
    <property type="match status" value="1"/>
</dbReference>
<evidence type="ECO:0000256" key="3">
    <source>
        <dbReference type="ARBA" id="ARBA00023002"/>
    </source>
</evidence>
<dbReference type="AlphaFoldDB" id="A0A6V8H3G9"/>
<evidence type="ECO:0000313" key="4">
    <source>
        <dbReference type="EMBL" id="GAM35815.1"/>
    </source>
</evidence>
<evidence type="ECO:0000256" key="2">
    <source>
        <dbReference type="ARBA" id="ARBA00022857"/>
    </source>
</evidence>